<feature type="domain" description="Flavodoxin-like fold" evidence="7">
    <location>
        <begin position="7"/>
        <end position="185"/>
    </location>
</feature>
<proteinExistence type="inferred from homology"/>
<comment type="catalytic activity">
    <reaction evidence="6">
        <text>2 a quinone + NADH + H(+) = 2 a 1,4-benzosemiquinone + NAD(+)</text>
        <dbReference type="Rhea" id="RHEA:65952"/>
        <dbReference type="ChEBI" id="CHEBI:15378"/>
        <dbReference type="ChEBI" id="CHEBI:57540"/>
        <dbReference type="ChEBI" id="CHEBI:57945"/>
        <dbReference type="ChEBI" id="CHEBI:132124"/>
        <dbReference type="ChEBI" id="CHEBI:134225"/>
    </reaction>
</comment>
<evidence type="ECO:0000256" key="1">
    <source>
        <dbReference type="ARBA" id="ARBA00022630"/>
    </source>
</evidence>
<evidence type="ECO:0000256" key="3">
    <source>
        <dbReference type="ARBA" id="ARBA00023002"/>
    </source>
</evidence>
<reference evidence="8" key="1">
    <citation type="submission" date="2022-10" db="EMBL/GenBank/DDBJ databases">
        <authorList>
            <person name="Mo P."/>
        </authorList>
    </citation>
    <scope>NUCLEOTIDE SEQUENCE</scope>
    <source>
        <strain evidence="8">HUAS 13-4</strain>
    </source>
</reference>
<gene>
    <name evidence="6" type="primary">azoR</name>
    <name evidence="8" type="ORF">N8I84_04445</name>
</gene>
<keyword evidence="9" id="KW-1185">Reference proteome</keyword>
<dbReference type="EC" id="1.7.1.17" evidence="6"/>
<evidence type="ECO:0000259" key="7">
    <source>
        <dbReference type="Pfam" id="PF02525"/>
    </source>
</evidence>
<sequence>MADPRPRLLHLDSSAGPAAESVTRRLTRLFADIWCHRHGIGGYRHRDLAADPVPPLGPAYVVLGRRLERCGVVPPEEVGALTGTPDERREWALTLPLIRELRAADTVLLGVPMYNFSVPAALKAWIDRVTFPGAFLDPGTGGSALQDTRVVVVMARGGAYGPGTPREAFDFQRPYLRAWFTDHGVAAENLHFVPAEMALASLVPHLARFRDLADASLAEARKELTELATRPPAVITRVRA</sequence>
<evidence type="ECO:0000256" key="2">
    <source>
        <dbReference type="ARBA" id="ARBA00022643"/>
    </source>
</evidence>
<dbReference type="InterPro" id="IPR029039">
    <property type="entry name" value="Flavoprotein-like_sf"/>
</dbReference>
<keyword evidence="1 6" id="KW-0285">Flavoprotein</keyword>
<evidence type="ECO:0000256" key="4">
    <source>
        <dbReference type="ARBA" id="ARBA00023027"/>
    </source>
</evidence>
<feature type="binding site" evidence="6">
    <location>
        <begin position="113"/>
        <end position="116"/>
    </location>
    <ligand>
        <name>FMN</name>
        <dbReference type="ChEBI" id="CHEBI:58210"/>
    </ligand>
</feature>
<dbReference type="SUPFAM" id="SSF52218">
    <property type="entry name" value="Flavoproteins"/>
    <property type="match status" value="1"/>
</dbReference>
<protein>
    <recommendedName>
        <fullName evidence="6">FMN dependent NADH:quinone oxidoreductase</fullName>
        <ecNumber evidence="6">1.6.5.-</ecNumber>
    </recommendedName>
    <alternativeName>
        <fullName evidence="6">Azo-dye reductase</fullName>
    </alternativeName>
    <alternativeName>
        <fullName evidence="6">FMN-dependent NADH-azo compound oxidoreductase</fullName>
    </alternativeName>
    <alternativeName>
        <fullName evidence="6">FMN-dependent NADH-azoreductase</fullName>
        <ecNumber evidence="6">1.7.1.17</ecNumber>
    </alternativeName>
</protein>
<keyword evidence="3 6" id="KW-0560">Oxidoreductase</keyword>
<dbReference type="HAMAP" id="MF_01216">
    <property type="entry name" value="Azoreductase_type1"/>
    <property type="match status" value="1"/>
</dbReference>
<dbReference type="PANTHER" id="PTHR43741">
    <property type="entry name" value="FMN-DEPENDENT NADH-AZOREDUCTASE 1"/>
    <property type="match status" value="1"/>
</dbReference>
<organism evidence="8 9">
    <name type="scientific">Streptomyces cynarae</name>
    <dbReference type="NCBI Taxonomy" id="2981134"/>
    <lineage>
        <taxon>Bacteria</taxon>
        <taxon>Bacillati</taxon>
        <taxon>Actinomycetota</taxon>
        <taxon>Actinomycetes</taxon>
        <taxon>Kitasatosporales</taxon>
        <taxon>Streptomycetaceae</taxon>
        <taxon>Streptomyces</taxon>
    </lineage>
</organism>
<dbReference type="Proteomes" id="UP001061298">
    <property type="component" value="Chromosome"/>
</dbReference>
<dbReference type="Pfam" id="PF02525">
    <property type="entry name" value="Flavodoxin_2"/>
    <property type="match status" value="1"/>
</dbReference>
<dbReference type="InterPro" id="IPR050104">
    <property type="entry name" value="FMN-dep_NADH:Q_OxRdtase_AzoR1"/>
</dbReference>
<comment type="function">
    <text evidence="6">Quinone reductase that provides resistance to thiol-specific stress caused by electrophilic quinones.</text>
</comment>
<dbReference type="EMBL" id="CP106793">
    <property type="protein sequence ID" value="UXY18056.1"/>
    <property type="molecule type" value="Genomic_DNA"/>
</dbReference>
<comment type="caution">
    <text evidence="6">Lacks conserved residue(s) required for the propagation of feature annotation.</text>
</comment>
<keyword evidence="2 6" id="KW-0288">FMN</keyword>
<comment type="catalytic activity">
    <reaction evidence="5">
        <text>N,N-dimethyl-1,4-phenylenediamine + anthranilate + 2 NAD(+) = 2-(4-dimethylaminophenyl)diazenylbenzoate + 2 NADH + 2 H(+)</text>
        <dbReference type="Rhea" id="RHEA:55872"/>
        <dbReference type="ChEBI" id="CHEBI:15378"/>
        <dbReference type="ChEBI" id="CHEBI:15783"/>
        <dbReference type="ChEBI" id="CHEBI:16567"/>
        <dbReference type="ChEBI" id="CHEBI:57540"/>
        <dbReference type="ChEBI" id="CHEBI:57945"/>
        <dbReference type="ChEBI" id="CHEBI:71579"/>
        <dbReference type="EC" id="1.7.1.17"/>
    </reaction>
    <physiologicalReaction direction="right-to-left" evidence="5">
        <dbReference type="Rhea" id="RHEA:55874"/>
    </physiologicalReaction>
</comment>
<dbReference type="Gene3D" id="3.40.50.360">
    <property type="match status" value="1"/>
</dbReference>
<dbReference type="InterPro" id="IPR023048">
    <property type="entry name" value="NADH:quinone_OxRdtase_FMN_depd"/>
</dbReference>
<dbReference type="RefSeq" id="WP_263228280.1">
    <property type="nucleotide sequence ID" value="NZ_CP106793.1"/>
</dbReference>
<evidence type="ECO:0000256" key="6">
    <source>
        <dbReference type="HAMAP-Rule" id="MF_01216"/>
    </source>
</evidence>
<dbReference type="PANTHER" id="PTHR43741:SF4">
    <property type="entry name" value="FMN-DEPENDENT NADH:QUINONE OXIDOREDUCTASE"/>
    <property type="match status" value="1"/>
</dbReference>
<keyword evidence="4 6" id="KW-0520">NAD</keyword>
<feature type="binding site" evidence="6">
    <location>
        <position position="14"/>
    </location>
    <ligand>
        <name>FMN</name>
        <dbReference type="ChEBI" id="CHEBI:58210"/>
    </ligand>
</feature>
<evidence type="ECO:0000313" key="9">
    <source>
        <dbReference type="Proteomes" id="UP001061298"/>
    </source>
</evidence>
<comment type="function">
    <text evidence="6">Also exhibits azoreductase activity. Catalyzes the reductive cleavage of the azo bond in aromatic azo compounds to the corresponding amines.</text>
</comment>
<accession>A0ABY6DX15</accession>
<comment type="subunit">
    <text evidence="6">Homodimer.</text>
</comment>
<comment type="similarity">
    <text evidence="6">Belongs to the azoreductase type 1 family.</text>
</comment>
<comment type="cofactor">
    <cofactor evidence="6">
        <name>FMN</name>
        <dbReference type="ChEBI" id="CHEBI:58210"/>
    </cofactor>
    <text evidence="6">Binds 1 FMN per subunit.</text>
</comment>
<name>A0ABY6DX15_9ACTN</name>
<dbReference type="EC" id="1.6.5.-" evidence="6"/>
<evidence type="ECO:0000313" key="8">
    <source>
        <dbReference type="EMBL" id="UXY18056.1"/>
    </source>
</evidence>
<evidence type="ECO:0000256" key="5">
    <source>
        <dbReference type="ARBA" id="ARBA00048542"/>
    </source>
</evidence>
<dbReference type="InterPro" id="IPR003680">
    <property type="entry name" value="Flavodoxin_fold"/>
</dbReference>